<evidence type="ECO:0000313" key="4">
    <source>
        <dbReference type="Proteomes" id="UP000245207"/>
    </source>
</evidence>
<dbReference type="AlphaFoldDB" id="A0A2U1Q818"/>
<dbReference type="Pfam" id="PF02721">
    <property type="entry name" value="DUF223"/>
    <property type="match status" value="1"/>
</dbReference>
<keyword evidence="4" id="KW-1185">Reference proteome</keyword>
<sequence>MTLTASTSVASKSTETSVVPCRQLAYLTELNPTDISKFIEVRVYRKWTSVKMPCFIPTYFSCMLLDKKGSAIQANADLKEKERFERDLQINSVYKIQGFGFERAESWGKTLDNDMTLCLGKYTQIELLEDSDFPYHCFDFAAFNELNARLENKNPILTDYIRYVHNVEAVKAYGGATSNRVKVRNIGIRNLNNDVVLFALWNDGAEKFEEDEYAQMKQPVVLAVSSCYLKRYAGRMRPLQLFRSCKFKHKDSQTGNTREIETTFHSRHSCKSIRRLNSYCFRIVITDGTGNALMSCFTPQTDGLIKDVNTLLGEVENKDPRTIPPAILALQNTRHVFQFQFASPTQKGPPTFVLKKIMDNPEPVLPQSSAGPPSPPAGTPESLINDQPTPPPPTPATNQDSPVETTTMTYQRSHSSVRKELFAETVDKDNDPAPKKQKIDSNLCSARHL</sequence>
<feature type="compositionally biased region" description="Basic and acidic residues" evidence="1">
    <location>
        <begin position="417"/>
        <end position="439"/>
    </location>
</feature>
<dbReference type="PANTHER" id="PTHR47165">
    <property type="entry name" value="OS03G0429900 PROTEIN"/>
    <property type="match status" value="1"/>
</dbReference>
<evidence type="ECO:0000256" key="1">
    <source>
        <dbReference type="SAM" id="MobiDB-lite"/>
    </source>
</evidence>
<dbReference type="STRING" id="35608.A0A2U1Q818"/>
<evidence type="ECO:0000259" key="2">
    <source>
        <dbReference type="Pfam" id="PF02721"/>
    </source>
</evidence>
<dbReference type="PANTHER" id="PTHR47165:SF4">
    <property type="entry name" value="OS03G0429900 PROTEIN"/>
    <property type="match status" value="1"/>
</dbReference>
<dbReference type="OrthoDB" id="1751331at2759"/>
<name>A0A2U1Q818_ARTAN</name>
<feature type="compositionally biased region" description="Polar residues" evidence="1">
    <location>
        <begin position="396"/>
        <end position="414"/>
    </location>
</feature>
<dbReference type="InterPro" id="IPR012340">
    <property type="entry name" value="NA-bd_OB-fold"/>
</dbReference>
<dbReference type="SUPFAM" id="SSF50249">
    <property type="entry name" value="Nucleic acid-binding proteins"/>
    <property type="match status" value="2"/>
</dbReference>
<protein>
    <recommendedName>
        <fullName evidence="2">Replication protein A 70 kDa DNA-binding subunit B/D first OB fold domain-containing protein</fullName>
    </recommendedName>
</protein>
<dbReference type="Proteomes" id="UP000245207">
    <property type="component" value="Unassembled WGS sequence"/>
</dbReference>
<feature type="domain" description="Replication protein A 70 kDa DNA-binding subunit B/D first OB fold" evidence="2">
    <location>
        <begin position="25"/>
        <end position="125"/>
    </location>
</feature>
<feature type="region of interest" description="Disordered" evidence="1">
    <location>
        <begin position="361"/>
        <end position="449"/>
    </location>
</feature>
<gene>
    <name evidence="3" type="ORF">CTI12_AA063500</name>
</gene>
<reference evidence="3 4" key="1">
    <citation type="journal article" date="2018" name="Mol. Plant">
        <title>The genome of Artemisia annua provides insight into the evolution of Asteraceae family and artemisinin biosynthesis.</title>
        <authorList>
            <person name="Shen Q."/>
            <person name="Zhang L."/>
            <person name="Liao Z."/>
            <person name="Wang S."/>
            <person name="Yan T."/>
            <person name="Shi P."/>
            <person name="Liu M."/>
            <person name="Fu X."/>
            <person name="Pan Q."/>
            <person name="Wang Y."/>
            <person name="Lv Z."/>
            <person name="Lu X."/>
            <person name="Zhang F."/>
            <person name="Jiang W."/>
            <person name="Ma Y."/>
            <person name="Chen M."/>
            <person name="Hao X."/>
            <person name="Li L."/>
            <person name="Tang Y."/>
            <person name="Lv G."/>
            <person name="Zhou Y."/>
            <person name="Sun X."/>
            <person name="Brodelius P.E."/>
            <person name="Rose J.K.C."/>
            <person name="Tang K."/>
        </authorList>
    </citation>
    <scope>NUCLEOTIDE SEQUENCE [LARGE SCALE GENOMIC DNA]</scope>
    <source>
        <strain evidence="4">cv. Huhao1</strain>
        <tissue evidence="3">Leaf</tissue>
    </source>
</reference>
<organism evidence="3 4">
    <name type="scientific">Artemisia annua</name>
    <name type="common">Sweet wormwood</name>
    <dbReference type="NCBI Taxonomy" id="35608"/>
    <lineage>
        <taxon>Eukaryota</taxon>
        <taxon>Viridiplantae</taxon>
        <taxon>Streptophyta</taxon>
        <taxon>Embryophyta</taxon>
        <taxon>Tracheophyta</taxon>
        <taxon>Spermatophyta</taxon>
        <taxon>Magnoliopsida</taxon>
        <taxon>eudicotyledons</taxon>
        <taxon>Gunneridae</taxon>
        <taxon>Pentapetalae</taxon>
        <taxon>asterids</taxon>
        <taxon>campanulids</taxon>
        <taxon>Asterales</taxon>
        <taxon>Asteraceae</taxon>
        <taxon>Asteroideae</taxon>
        <taxon>Anthemideae</taxon>
        <taxon>Artemisiinae</taxon>
        <taxon>Artemisia</taxon>
    </lineage>
</organism>
<evidence type="ECO:0000313" key="3">
    <source>
        <dbReference type="EMBL" id="PWA94161.1"/>
    </source>
</evidence>
<feature type="compositionally biased region" description="Polar residues" evidence="1">
    <location>
        <begin position="440"/>
        <end position="449"/>
    </location>
</feature>
<dbReference type="InterPro" id="IPR003871">
    <property type="entry name" value="RFA1B/D_OB_1st"/>
</dbReference>
<dbReference type="Gene3D" id="2.40.50.140">
    <property type="entry name" value="Nucleic acid-binding proteins"/>
    <property type="match status" value="2"/>
</dbReference>
<accession>A0A2U1Q818</accession>
<proteinExistence type="predicted"/>
<dbReference type="EMBL" id="PKPP01000331">
    <property type="protein sequence ID" value="PWA94161.1"/>
    <property type="molecule type" value="Genomic_DNA"/>
</dbReference>
<comment type="caution">
    <text evidence="3">The sequence shown here is derived from an EMBL/GenBank/DDBJ whole genome shotgun (WGS) entry which is preliminary data.</text>
</comment>